<name>A0A1J4JPP6_9EUKA</name>
<dbReference type="Pfam" id="PF10416">
    <property type="entry name" value="IBD"/>
    <property type="match status" value="1"/>
</dbReference>
<organism evidence="3 4">
    <name type="scientific">Tritrichomonas foetus</name>
    <dbReference type="NCBI Taxonomy" id="1144522"/>
    <lineage>
        <taxon>Eukaryota</taxon>
        <taxon>Metamonada</taxon>
        <taxon>Parabasalia</taxon>
        <taxon>Tritrichomonadida</taxon>
        <taxon>Tritrichomonadidae</taxon>
        <taxon>Tritrichomonas</taxon>
    </lineage>
</organism>
<feature type="region of interest" description="Disordered" evidence="1">
    <location>
        <begin position="16"/>
        <end position="42"/>
    </location>
</feature>
<accession>A0A1J4JPP6</accession>
<dbReference type="AlphaFoldDB" id="A0A1J4JPP6"/>
<proteinExistence type="predicted"/>
<dbReference type="InterPro" id="IPR018845">
    <property type="entry name" value="Initiator-bd"/>
</dbReference>
<feature type="region of interest" description="Disordered" evidence="1">
    <location>
        <begin position="238"/>
        <end position="261"/>
    </location>
</feature>
<evidence type="ECO:0000313" key="4">
    <source>
        <dbReference type="Proteomes" id="UP000179807"/>
    </source>
</evidence>
<dbReference type="Proteomes" id="UP000179807">
    <property type="component" value="Unassembled WGS sequence"/>
</dbReference>
<feature type="domain" description="Initiator binding" evidence="2">
    <location>
        <begin position="313"/>
        <end position="400"/>
    </location>
</feature>
<evidence type="ECO:0000313" key="3">
    <source>
        <dbReference type="EMBL" id="OHT00722.1"/>
    </source>
</evidence>
<dbReference type="GeneID" id="94843235"/>
<evidence type="ECO:0000256" key="1">
    <source>
        <dbReference type="SAM" id="MobiDB-lite"/>
    </source>
</evidence>
<gene>
    <name evidence="3" type="ORF">TRFO_32491</name>
</gene>
<sequence length="445" mass="49986">MDLFDDPYDEEINFFNDPLFDDKGSESKNTSAKPSSPLTQVSQTFNSISSTNKNETNHNFSINNQHVMNTQLPFNFHNIYSHNCNPSNYPIISSSSFISLGSNGLNNSLGGGFSNSFTRGSTSSLNSMIDRKPGSINGTRLINKSPSFPTRALSQHLMIHTSPPSNSMNFNLTNINHQNSAPVNISFMSNNVRNSNHHMNTSHHLNNLSQTMSNGLSNNFRHTNINNNTLNGIGNVANSNSVLNNGNNSNPTHNSNKLDISNQNQNQSMNIKSPIVFDDDSFFKSAMNNPNLRFNPAKLRFIPSAFWGENDRTFGEIVKMFFQRKNNSKCRFPHKLYNALILSQLDPNLYHLVGAKWIDRIHILIKRSAFSRLLGIRSIEGSLFHQQGNFPSHGFEEIDPSVVKNQYPNFDFSENRIIKHTAGVFIFGCTEADIAACKWNILRMA</sequence>
<reference evidence="3" key="1">
    <citation type="submission" date="2016-10" db="EMBL/GenBank/DDBJ databases">
        <authorList>
            <person name="Benchimol M."/>
            <person name="Almeida L.G."/>
            <person name="Vasconcelos A.T."/>
            <person name="Perreira-Neves A."/>
            <person name="Rosa I.A."/>
            <person name="Tasca T."/>
            <person name="Bogo M.R."/>
            <person name="de Souza W."/>
        </authorList>
    </citation>
    <scope>NUCLEOTIDE SEQUENCE [LARGE SCALE GENOMIC DNA]</scope>
    <source>
        <strain evidence="3">K</strain>
    </source>
</reference>
<feature type="compositionally biased region" description="Low complexity" evidence="1">
    <location>
        <begin position="238"/>
        <end position="255"/>
    </location>
</feature>
<dbReference type="RefSeq" id="XP_068353858.1">
    <property type="nucleotide sequence ID" value="XM_068508531.1"/>
</dbReference>
<keyword evidence="4" id="KW-1185">Reference proteome</keyword>
<dbReference type="VEuPathDB" id="TrichDB:TRFO_32491"/>
<comment type="caution">
    <text evidence="3">The sequence shown here is derived from an EMBL/GenBank/DDBJ whole genome shotgun (WGS) entry which is preliminary data.</text>
</comment>
<dbReference type="EMBL" id="MLAK01000941">
    <property type="protein sequence ID" value="OHT00722.1"/>
    <property type="molecule type" value="Genomic_DNA"/>
</dbReference>
<protein>
    <recommendedName>
        <fullName evidence="2">Initiator binding domain-containing protein</fullName>
    </recommendedName>
</protein>
<evidence type="ECO:0000259" key="2">
    <source>
        <dbReference type="Pfam" id="PF10416"/>
    </source>
</evidence>
<dbReference type="InterPro" id="IPR036388">
    <property type="entry name" value="WH-like_DNA-bd_sf"/>
</dbReference>
<feature type="compositionally biased region" description="Polar residues" evidence="1">
    <location>
        <begin position="27"/>
        <end position="42"/>
    </location>
</feature>
<dbReference type="Gene3D" id="1.10.10.10">
    <property type="entry name" value="Winged helix-like DNA-binding domain superfamily/Winged helix DNA-binding domain"/>
    <property type="match status" value="1"/>
</dbReference>